<proteinExistence type="inferred from homology"/>
<dbReference type="Proteomes" id="UP000198575">
    <property type="component" value="Unassembled WGS sequence"/>
</dbReference>
<dbReference type="OrthoDB" id="9769707at2"/>
<name>A0A1I4WUC3_9GAMM</name>
<dbReference type="RefSeq" id="WP_092406345.1">
    <property type="nucleotide sequence ID" value="NZ_FOVF01000006.1"/>
</dbReference>
<protein>
    <recommendedName>
        <fullName evidence="3">Translocation and assembly module subunit TamA</fullName>
    </recommendedName>
    <alternativeName>
        <fullName evidence="9">Autotransporter assembly factor TamA</fullName>
    </alternativeName>
</protein>
<evidence type="ECO:0000313" key="16">
    <source>
        <dbReference type="Proteomes" id="UP000198575"/>
    </source>
</evidence>
<evidence type="ECO:0000256" key="1">
    <source>
        <dbReference type="ARBA" id="ARBA00004442"/>
    </source>
</evidence>
<dbReference type="Pfam" id="PF17243">
    <property type="entry name" value="POTRA_TamA_1"/>
    <property type="match status" value="1"/>
</dbReference>
<keyword evidence="7" id="KW-0472">Membrane</keyword>
<comment type="subcellular location">
    <subcellularLocation>
        <location evidence="1">Cell outer membrane</location>
    </subcellularLocation>
</comment>
<keyword evidence="16" id="KW-1185">Reference proteome</keyword>
<dbReference type="Pfam" id="PF07244">
    <property type="entry name" value="POTRA"/>
    <property type="match status" value="1"/>
</dbReference>
<dbReference type="AlphaFoldDB" id="A0A1I4WUC3"/>
<feature type="domain" description="POTRA" evidence="13">
    <location>
        <begin position="189"/>
        <end position="247"/>
    </location>
</feature>
<keyword evidence="6 11" id="KW-0732">Signal</keyword>
<comment type="subunit">
    <text evidence="10">Interacts with TamB to form the translocation and assembly module (TAM).</text>
</comment>
<evidence type="ECO:0000256" key="3">
    <source>
        <dbReference type="ARBA" id="ARBA00015419"/>
    </source>
</evidence>
<dbReference type="EMBL" id="FOVF01000006">
    <property type="protein sequence ID" value="SFN16740.1"/>
    <property type="molecule type" value="Genomic_DNA"/>
</dbReference>
<evidence type="ECO:0000256" key="2">
    <source>
        <dbReference type="ARBA" id="ARBA00010248"/>
    </source>
</evidence>
<evidence type="ECO:0000313" key="15">
    <source>
        <dbReference type="EMBL" id="SFN16740.1"/>
    </source>
</evidence>
<evidence type="ECO:0000259" key="14">
    <source>
        <dbReference type="Pfam" id="PF17243"/>
    </source>
</evidence>
<dbReference type="PANTHER" id="PTHR12815:SF47">
    <property type="entry name" value="TRANSLOCATION AND ASSEMBLY MODULE SUBUNIT TAMA"/>
    <property type="match status" value="1"/>
</dbReference>
<evidence type="ECO:0000259" key="12">
    <source>
        <dbReference type="Pfam" id="PF01103"/>
    </source>
</evidence>
<evidence type="ECO:0000256" key="11">
    <source>
        <dbReference type="SAM" id="SignalP"/>
    </source>
</evidence>
<feature type="domain" description="Bacterial surface antigen (D15)" evidence="12">
    <location>
        <begin position="316"/>
        <end position="562"/>
    </location>
</feature>
<evidence type="ECO:0000256" key="10">
    <source>
        <dbReference type="ARBA" id="ARBA00093548"/>
    </source>
</evidence>
<dbReference type="GO" id="GO:0009306">
    <property type="term" value="P:protein secretion"/>
    <property type="evidence" value="ECO:0007669"/>
    <property type="project" value="TreeGrafter"/>
</dbReference>
<comment type="similarity">
    <text evidence="2">Belongs to the TamA family.</text>
</comment>
<feature type="chain" id="PRO_5011538660" description="Translocation and assembly module subunit TamA" evidence="11">
    <location>
        <begin position="19"/>
        <end position="578"/>
    </location>
</feature>
<organism evidence="15 16">
    <name type="scientific">Dokdonella immobilis</name>
    <dbReference type="NCBI Taxonomy" id="578942"/>
    <lineage>
        <taxon>Bacteria</taxon>
        <taxon>Pseudomonadati</taxon>
        <taxon>Pseudomonadota</taxon>
        <taxon>Gammaproteobacteria</taxon>
        <taxon>Lysobacterales</taxon>
        <taxon>Rhodanobacteraceae</taxon>
        <taxon>Dokdonella</taxon>
    </lineage>
</organism>
<evidence type="ECO:0000256" key="4">
    <source>
        <dbReference type="ARBA" id="ARBA00022452"/>
    </source>
</evidence>
<reference evidence="15 16" key="1">
    <citation type="submission" date="2016-10" db="EMBL/GenBank/DDBJ databases">
        <authorList>
            <person name="de Groot N.N."/>
        </authorList>
    </citation>
    <scope>NUCLEOTIDE SEQUENCE [LARGE SCALE GENOMIC DNA]</scope>
    <source>
        <strain evidence="15 16">CGMCC 1.7659</strain>
    </source>
</reference>
<keyword evidence="4" id="KW-1134">Transmembrane beta strand</keyword>
<dbReference type="InterPro" id="IPR010827">
    <property type="entry name" value="BamA/TamA_POTRA"/>
</dbReference>
<feature type="domain" description="TamA POTRA" evidence="14">
    <location>
        <begin position="23"/>
        <end position="97"/>
    </location>
</feature>
<evidence type="ECO:0000256" key="6">
    <source>
        <dbReference type="ARBA" id="ARBA00022729"/>
    </source>
</evidence>
<evidence type="ECO:0000259" key="13">
    <source>
        <dbReference type="Pfam" id="PF07244"/>
    </source>
</evidence>
<dbReference type="Gene3D" id="3.10.20.310">
    <property type="entry name" value="membrane protein fhac"/>
    <property type="match status" value="3"/>
</dbReference>
<dbReference type="Pfam" id="PF01103">
    <property type="entry name" value="Omp85"/>
    <property type="match status" value="1"/>
</dbReference>
<evidence type="ECO:0000256" key="5">
    <source>
        <dbReference type="ARBA" id="ARBA00022692"/>
    </source>
</evidence>
<evidence type="ECO:0000256" key="9">
    <source>
        <dbReference type="ARBA" id="ARBA00033063"/>
    </source>
</evidence>
<dbReference type="STRING" id="578942.SAMN05216289_10621"/>
<dbReference type="Gene3D" id="2.40.160.50">
    <property type="entry name" value="membrane protein fhac: a member of the omp85/tpsb transporter family"/>
    <property type="match status" value="1"/>
</dbReference>
<gene>
    <name evidence="15" type="ORF">SAMN05216289_10621</name>
</gene>
<feature type="signal peptide" evidence="11">
    <location>
        <begin position="1"/>
        <end position="18"/>
    </location>
</feature>
<evidence type="ECO:0000256" key="8">
    <source>
        <dbReference type="ARBA" id="ARBA00023237"/>
    </source>
</evidence>
<evidence type="ECO:0000256" key="7">
    <source>
        <dbReference type="ARBA" id="ARBA00023136"/>
    </source>
</evidence>
<dbReference type="PANTHER" id="PTHR12815">
    <property type="entry name" value="SORTING AND ASSEMBLY MACHINERY SAMM50 PROTEIN FAMILY MEMBER"/>
    <property type="match status" value="1"/>
</dbReference>
<sequence length="578" mass="63804">MALPLGLLLALGAPLAEAARVTVQLDGVDDDLRTAALAAVELQQYEKREVSKAQVRRLYRRAERQVKQALEPYGYYNASVDGELVNEGEDFRAILHVAAGQPVKVSELSIGLDDEARKLRAVRSAVAAFSPQKGQRLDHAAYERSKAAIHASLFSVGYLDAELATHRVEVERASNTARIELEWKVGPRYRFSDTKFEGGQFGDEFMQRFIPWDVGDYYSQDKLLELQQRLFDANYFAISQVQPDTEHATEGKVPIAVTLAPAKRTVYTAGLFIGTDTGVGVRGGVERRWVNLRGHKLKFETILAQRLKTLSTLYQIPLPGPDNHSLNFGITYRDENTKTSESKTLRLAANDSKVWHGWTRTIGLQFLTGDFKVADEKGSTTLLYPEISLTKKRADDFNFPRKGWSLTLAARAGQKGLLSDTSFAQVTADAKWIHGLGDNGRFIARGSAGYTQVGDFDKLPPELRFFAGGDRSIRGYTFQTIGPRHLTDDNTEPKVIGGDRLLVGSAEYEHYFTPTWGGAVFVDAGDAFSGNDFDLKLGAGFGVRWRSPVGLVRVDLGTPIGDEFASGVELHVVIGPDL</sequence>
<dbReference type="InterPro" id="IPR039910">
    <property type="entry name" value="D15-like"/>
</dbReference>
<dbReference type="InterPro" id="IPR035243">
    <property type="entry name" value="TamA_POTRA_Dom_1"/>
</dbReference>
<dbReference type="InterPro" id="IPR000184">
    <property type="entry name" value="Bac_surfAg_D15"/>
</dbReference>
<dbReference type="GO" id="GO:0009279">
    <property type="term" value="C:cell outer membrane"/>
    <property type="evidence" value="ECO:0007669"/>
    <property type="project" value="UniProtKB-SubCell"/>
</dbReference>
<dbReference type="GO" id="GO:0097347">
    <property type="term" value="C:TAM protein secretion complex"/>
    <property type="evidence" value="ECO:0007669"/>
    <property type="project" value="TreeGrafter"/>
</dbReference>
<keyword evidence="8" id="KW-0998">Cell outer membrane</keyword>
<accession>A0A1I4WUC3</accession>
<keyword evidence="5" id="KW-0812">Transmembrane</keyword>